<feature type="region of interest" description="Disordered" evidence="1">
    <location>
        <begin position="28"/>
        <end position="76"/>
    </location>
</feature>
<gene>
    <name evidence="2" type="ORF">LVIROSA_LOCUS37210</name>
</gene>
<dbReference type="Proteomes" id="UP001157418">
    <property type="component" value="Unassembled WGS sequence"/>
</dbReference>
<comment type="caution">
    <text evidence="2">The sequence shown here is derived from an EMBL/GenBank/DDBJ whole genome shotgun (WGS) entry which is preliminary data.</text>
</comment>
<proteinExistence type="predicted"/>
<sequence>MAAMAAGSSSQCLFLATQNVRRQRLLRKCRQQQQHSTTASGFAGKHSSGDNLSLTNTGSGTNGDIGSAGGEGGGNGRLEACWRPQLAVAHVFSGMAQWRLVLGGNEATIDGSEAVATFDGRRPP</sequence>
<keyword evidence="3" id="KW-1185">Reference proteome</keyword>
<feature type="compositionally biased region" description="Gly residues" evidence="1">
    <location>
        <begin position="60"/>
        <end position="76"/>
    </location>
</feature>
<evidence type="ECO:0000256" key="1">
    <source>
        <dbReference type="SAM" id="MobiDB-lite"/>
    </source>
</evidence>
<evidence type="ECO:0000313" key="3">
    <source>
        <dbReference type="Proteomes" id="UP001157418"/>
    </source>
</evidence>
<name>A0AAU9PPM8_9ASTR</name>
<protein>
    <submittedName>
        <fullName evidence="2">Uncharacterized protein</fullName>
    </submittedName>
</protein>
<organism evidence="2 3">
    <name type="scientific">Lactuca virosa</name>
    <dbReference type="NCBI Taxonomy" id="75947"/>
    <lineage>
        <taxon>Eukaryota</taxon>
        <taxon>Viridiplantae</taxon>
        <taxon>Streptophyta</taxon>
        <taxon>Embryophyta</taxon>
        <taxon>Tracheophyta</taxon>
        <taxon>Spermatophyta</taxon>
        <taxon>Magnoliopsida</taxon>
        <taxon>eudicotyledons</taxon>
        <taxon>Gunneridae</taxon>
        <taxon>Pentapetalae</taxon>
        <taxon>asterids</taxon>
        <taxon>campanulids</taxon>
        <taxon>Asterales</taxon>
        <taxon>Asteraceae</taxon>
        <taxon>Cichorioideae</taxon>
        <taxon>Cichorieae</taxon>
        <taxon>Lactucinae</taxon>
        <taxon>Lactuca</taxon>
    </lineage>
</organism>
<evidence type="ECO:0000313" key="2">
    <source>
        <dbReference type="EMBL" id="CAH1451879.1"/>
    </source>
</evidence>
<dbReference type="AlphaFoldDB" id="A0AAU9PPM8"/>
<accession>A0AAU9PPM8</accession>
<feature type="compositionally biased region" description="Polar residues" evidence="1">
    <location>
        <begin position="49"/>
        <end position="59"/>
    </location>
</feature>
<reference evidence="2 3" key="1">
    <citation type="submission" date="2022-01" db="EMBL/GenBank/DDBJ databases">
        <authorList>
            <person name="Xiong W."/>
            <person name="Schranz E."/>
        </authorList>
    </citation>
    <scope>NUCLEOTIDE SEQUENCE [LARGE SCALE GENOMIC DNA]</scope>
</reference>
<dbReference type="EMBL" id="CAKMRJ010005745">
    <property type="protein sequence ID" value="CAH1451879.1"/>
    <property type="molecule type" value="Genomic_DNA"/>
</dbReference>